<dbReference type="AlphaFoldDB" id="A0A2H9TBE0"/>
<reference evidence="1" key="1">
    <citation type="journal article" date="2017" name="Appl. Environ. Microbiol.">
        <title>Molecular characterization of an Endozoicomonas-like organism causing infection in king scallop Pecten maximus L.</title>
        <authorList>
            <person name="Cano I."/>
            <person name="van Aerle R."/>
            <person name="Ross S."/>
            <person name="Verner-Jeffreys D.W."/>
            <person name="Paley R.K."/>
            <person name="Rimmer G."/>
            <person name="Ryder D."/>
            <person name="Hooper P."/>
            <person name="Stone D."/>
            <person name="Feist S.W."/>
        </authorList>
    </citation>
    <scope>NUCLEOTIDE SEQUENCE</scope>
</reference>
<dbReference type="EMBL" id="NSIT01000014">
    <property type="protein sequence ID" value="PJE80513.1"/>
    <property type="molecule type" value="Genomic_DNA"/>
</dbReference>
<accession>A0A2H9TBE0</accession>
<evidence type="ECO:0000313" key="1">
    <source>
        <dbReference type="EMBL" id="PJE80513.1"/>
    </source>
</evidence>
<organism evidence="1">
    <name type="scientific">invertebrate metagenome</name>
    <dbReference type="NCBI Taxonomy" id="1711999"/>
    <lineage>
        <taxon>unclassified sequences</taxon>
        <taxon>metagenomes</taxon>
        <taxon>organismal metagenomes</taxon>
    </lineage>
</organism>
<protein>
    <submittedName>
        <fullName evidence="1">Uncharacterized protein</fullName>
    </submittedName>
</protein>
<comment type="caution">
    <text evidence="1">The sequence shown here is derived from an EMBL/GenBank/DDBJ whole genome shotgun (WGS) entry which is preliminary data.</text>
</comment>
<sequence>MQKIPERDWKIVKRLYPILLQRYCQQQLDEINSLIDKAPCDYHQTWLELYDLVRKRNKEMSELFDQMMSRGSALMMLFLWKKNGLIRQDEWLQLSEETRCLADDSFVND</sequence>
<proteinExistence type="predicted"/>
<gene>
    <name evidence="1" type="ORF">CI610_00481</name>
</gene>
<name>A0A2H9TBE0_9ZZZZ</name>